<dbReference type="AlphaFoldDB" id="A0A0F7WSZ7"/>
<dbReference type="InterPro" id="IPR008536">
    <property type="entry name" value="DUF818"/>
</dbReference>
<dbReference type="EMBL" id="LN847051">
    <property type="protein sequence ID" value="CRI42676.1"/>
    <property type="molecule type" value="Genomic_DNA"/>
</dbReference>
<organism evidence="2">
    <name type="scientific">Chlamydia pneumoniae</name>
    <name type="common">Chlamydophila pneumoniae</name>
    <dbReference type="NCBI Taxonomy" id="83558"/>
    <lineage>
        <taxon>Bacteria</taxon>
        <taxon>Pseudomonadati</taxon>
        <taxon>Chlamydiota</taxon>
        <taxon>Chlamydiia</taxon>
        <taxon>Chlamydiales</taxon>
        <taxon>Chlamydiaceae</taxon>
        <taxon>Chlamydia/Chlamydophila group</taxon>
        <taxon>Chlamydia</taxon>
    </lineage>
</organism>
<keyword evidence="1" id="KW-0812">Transmembrane</keyword>
<dbReference type="InterPro" id="IPR029058">
    <property type="entry name" value="AB_hydrolase_fold"/>
</dbReference>
<gene>
    <name evidence="2" type="ORF">BN1224_DC9_BU_00010</name>
</gene>
<keyword evidence="1" id="KW-1133">Transmembrane helix</keyword>
<keyword evidence="1" id="KW-0472">Membrane</keyword>
<evidence type="ECO:0000256" key="1">
    <source>
        <dbReference type="SAM" id="Phobius"/>
    </source>
</evidence>
<reference evidence="2" key="1">
    <citation type="submission" date="2015-05" db="EMBL/GenBank/DDBJ databases">
        <authorList>
            <person name="Rattei Thomas"/>
        </authorList>
    </citation>
    <scope>NUCLEOTIDE SEQUENCE</scope>
    <source>
        <strain evidence="2">DC9</strain>
    </source>
</reference>
<dbReference type="Gene3D" id="3.40.50.1820">
    <property type="entry name" value="alpha/beta hydrolase"/>
    <property type="match status" value="1"/>
</dbReference>
<name>A0A0F7WSZ7_CHLPN</name>
<dbReference type="NCBIfam" id="NF042907">
    <property type="entry name" value="CPn0927_CPn0928"/>
    <property type="match status" value="1"/>
</dbReference>
<dbReference type="Pfam" id="PF05677">
    <property type="entry name" value="DUF818"/>
    <property type="match status" value="1"/>
</dbReference>
<evidence type="ECO:0000313" key="2">
    <source>
        <dbReference type="EMBL" id="CRI42676.1"/>
    </source>
</evidence>
<protein>
    <submittedName>
        <fullName evidence="2">CHLPS 43 kDa-like protein 1</fullName>
    </submittedName>
</protein>
<dbReference type="SUPFAM" id="SSF53474">
    <property type="entry name" value="alpha/beta-Hydrolases"/>
    <property type="match status" value="1"/>
</dbReference>
<proteinExistence type="predicted"/>
<feature type="transmembrane region" description="Helical" evidence="1">
    <location>
        <begin position="46"/>
        <end position="72"/>
    </location>
</feature>
<sequence>MSIAIAREQYAAILDMHPKPSIAMFSSEQARTSWEKRQAHPYLYRLLEIIWGVVKFLLGLIFFIPLGLFWVLQKICQNFILPGAGGWIFRPICRDSNLLRQAYAARLFSASFQDHVSSVRRVCLQYDEVFIDGLELRLPNAKPDRWMLISNGNSDCLEYRTVLQGEKDWIFRIAEESQSNILIFNYPGVMKSQGNITRNNVVKSYQACVRYLRDEPAGPQARQIVAYGYSLGASVQAEALSKEITDGSDSVRWFVVKDRGARSTGAVAKQFIGSLGVWLANLTHWNINSEKRSKDLHCPELFIYGKDSQGNLIGDGLFKKETCFAAPFLDPKNLEECSGKKIPVAQTGLRHDHILSDDVIKEVAGHIQRHFDN</sequence>
<accession>A0A0F7WSZ7</accession>
<dbReference type="InterPro" id="IPR050037">
    <property type="entry name" value="CPn0927-like928-like"/>
</dbReference>